<comment type="subcellular location">
    <subcellularLocation>
        <location evidence="1">Nucleus</location>
    </subcellularLocation>
</comment>
<dbReference type="InterPro" id="IPR010301">
    <property type="entry name" value="RRP1"/>
</dbReference>
<protein>
    <submittedName>
        <fullName evidence="6">Uncharacterized protein</fullName>
    </submittedName>
</protein>
<dbReference type="PANTHER" id="PTHR13026:SF0">
    <property type="entry name" value="RIBOSOMAL RNA PROCESSING 1B"/>
    <property type="match status" value="1"/>
</dbReference>
<evidence type="ECO:0000256" key="4">
    <source>
        <dbReference type="ARBA" id="ARBA00023242"/>
    </source>
</evidence>
<keyword evidence="3" id="KW-0698">rRNA processing</keyword>
<evidence type="ECO:0000256" key="5">
    <source>
        <dbReference type="SAM" id="MobiDB-lite"/>
    </source>
</evidence>
<proteinExistence type="inferred from homology"/>
<evidence type="ECO:0000256" key="3">
    <source>
        <dbReference type="ARBA" id="ARBA00022552"/>
    </source>
</evidence>
<comment type="similarity">
    <text evidence="2">Belongs to the RRP1 family.</text>
</comment>
<organism evidence="6 7">
    <name type="scientific">Micromonas commoda (strain RCC299 / NOUM17 / CCMP2709)</name>
    <name type="common">Picoplanktonic green alga</name>
    <dbReference type="NCBI Taxonomy" id="296587"/>
    <lineage>
        <taxon>Eukaryota</taxon>
        <taxon>Viridiplantae</taxon>
        <taxon>Chlorophyta</taxon>
        <taxon>Mamiellophyceae</taxon>
        <taxon>Mamiellales</taxon>
        <taxon>Mamiellaceae</taxon>
        <taxon>Micromonas</taxon>
    </lineage>
</organism>
<dbReference type="EMBL" id="CP001331">
    <property type="protein sequence ID" value="ACO66745.1"/>
    <property type="molecule type" value="Genomic_DNA"/>
</dbReference>
<sequence length="203" mass="23063">MAGVGNKFAPLPPILLNKKKGEPYKPKTPEDAGGGKNPFARQLAHGEKDVRDATFRALGKWLGARSDVDMLDMKKIWKGLFYAMWHADGWDVQEELAEEIGGLIHKLKHRVALMYAGVFFITSRREWVGIDRHRMDKYLRLVRRFTSHVFRYCADRDWAEGVVGDVGEMFVRSALIPTGRGDQGVVDVGLRLHLAEVFVTELR</sequence>
<accession>C1EGB0</accession>
<keyword evidence="7" id="KW-1185">Reference proteome</keyword>
<feature type="region of interest" description="Disordered" evidence="5">
    <location>
        <begin position="1"/>
        <end position="40"/>
    </location>
</feature>
<name>C1EGB0_MICCC</name>
<feature type="non-terminal residue" evidence="6">
    <location>
        <position position="203"/>
    </location>
</feature>
<evidence type="ECO:0000313" key="6">
    <source>
        <dbReference type="EMBL" id="ACO66745.1"/>
    </source>
</evidence>
<reference evidence="6 7" key="1">
    <citation type="journal article" date="2009" name="Science">
        <title>Green evolution and dynamic adaptations revealed by genomes of the marine picoeukaryotes Micromonas.</title>
        <authorList>
            <person name="Worden A.Z."/>
            <person name="Lee J.H."/>
            <person name="Mock T."/>
            <person name="Rouze P."/>
            <person name="Simmons M.P."/>
            <person name="Aerts A.L."/>
            <person name="Allen A.E."/>
            <person name="Cuvelier M.L."/>
            <person name="Derelle E."/>
            <person name="Everett M.V."/>
            <person name="Foulon E."/>
            <person name="Grimwood J."/>
            <person name="Gundlach H."/>
            <person name="Henrissat B."/>
            <person name="Napoli C."/>
            <person name="McDonald S.M."/>
            <person name="Parker M.S."/>
            <person name="Rombauts S."/>
            <person name="Salamov A."/>
            <person name="Von Dassow P."/>
            <person name="Badger J.H."/>
            <person name="Coutinho P.M."/>
            <person name="Demir E."/>
            <person name="Dubchak I."/>
            <person name="Gentemann C."/>
            <person name="Eikrem W."/>
            <person name="Gready J.E."/>
            <person name="John U."/>
            <person name="Lanier W."/>
            <person name="Lindquist E.A."/>
            <person name="Lucas S."/>
            <person name="Mayer K.F."/>
            <person name="Moreau H."/>
            <person name="Not F."/>
            <person name="Otillar R."/>
            <person name="Panaud O."/>
            <person name="Pangilinan J."/>
            <person name="Paulsen I."/>
            <person name="Piegu B."/>
            <person name="Poliakov A."/>
            <person name="Robbens S."/>
            <person name="Schmutz J."/>
            <person name="Toulza E."/>
            <person name="Wyss T."/>
            <person name="Zelensky A."/>
            <person name="Zhou K."/>
            <person name="Armbrust E.V."/>
            <person name="Bhattacharya D."/>
            <person name="Goodenough U.W."/>
            <person name="Van de Peer Y."/>
            <person name="Grigoriev I.V."/>
        </authorList>
    </citation>
    <scope>NUCLEOTIDE SEQUENCE [LARGE SCALE GENOMIC DNA]</scope>
    <source>
        <strain evidence="7">RCC299 / NOUM17</strain>
    </source>
</reference>
<dbReference type="InParanoid" id="C1EGB0"/>
<dbReference type="Proteomes" id="UP000002009">
    <property type="component" value="Chromosome 13"/>
</dbReference>
<evidence type="ECO:0000256" key="2">
    <source>
        <dbReference type="ARBA" id="ARBA00006374"/>
    </source>
</evidence>
<dbReference type="Pfam" id="PF05997">
    <property type="entry name" value="Nop52"/>
    <property type="match status" value="1"/>
</dbReference>
<dbReference type="OMA" id="AMWFSDR"/>
<gene>
    <name evidence="6" type="ORF">MICPUN_87731</name>
</gene>
<dbReference type="AlphaFoldDB" id="C1EGB0"/>
<dbReference type="GO" id="GO:0005634">
    <property type="term" value="C:nucleus"/>
    <property type="evidence" value="ECO:0007669"/>
    <property type="project" value="UniProtKB-SubCell"/>
</dbReference>
<dbReference type="RefSeq" id="XP_002505487.1">
    <property type="nucleotide sequence ID" value="XM_002505441.1"/>
</dbReference>
<dbReference type="GO" id="GO:0030688">
    <property type="term" value="C:preribosome, small subunit precursor"/>
    <property type="evidence" value="ECO:0007669"/>
    <property type="project" value="InterPro"/>
</dbReference>
<dbReference type="STRING" id="296587.C1EGB0"/>
<dbReference type="eggNOG" id="KOG3911">
    <property type="taxonomic scope" value="Eukaryota"/>
</dbReference>
<feature type="compositionally biased region" description="Basic and acidic residues" evidence="5">
    <location>
        <begin position="19"/>
        <end position="30"/>
    </location>
</feature>
<dbReference type="OrthoDB" id="2019504at2759"/>
<dbReference type="GO" id="GO:0006364">
    <property type="term" value="P:rRNA processing"/>
    <property type="evidence" value="ECO:0007669"/>
    <property type="project" value="UniProtKB-KW"/>
</dbReference>
<keyword evidence="4" id="KW-0539">Nucleus</keyword>
<dbReference type="GeneID" id="8248663"/>
<evidence type="ECO:0000313" key="7">
    <source>
        <dbReference type="Proteomes" id="UP000002009"/>
    </source>
</evidence>
<dbReference type="PANTHER" id="PTHR13026">
    <property type="entry name" value="NNP-1 PROTEIN NOVEL NUCLEAR PROTEIN 1 NOP52"/>
    <property type="match status" value="1"/>
</dbReference>
<evidence type="ECO:0000256" key="1">
    <source>
        <dbReference type="ARBA" id="ARBA00004123"/>
    </source>
</evidence>
<dbReference type="KEGG" id="mis:MICPUN_87731"/>